<evidence type="ECO:0000256" key="1">
    <source>
        <dbReference type="SAM" id="Phobius"/>
    </source>
</evidence>
<keyword evidence="1" id="KW-0812">Transmembrane</keyword>
<feature type="transmembrane region" description="Helical" evidence="1">
    <location>
        <begin position="113"/>
        <end position="132"/>
    </location>
</feature>
<name>A0A090QJ52_9GAMM</name>
<dbReference type="Proteomes" id="UP000029227">
    <property type="component" value="Unassembled WGS sequence"/>
</dbReference>
<dbReference type="eggNOG" id="ENOG502Z8RZ">
    <property type="taxonomic scope" value="Bacteria"/>
</dbReference>
<accession>A0A090QJ52</accession>
<keyword evidence="1" id="KW-0472">Membrane</keyword>
<feature type="transmembrane region" description="Helical" evidence="1">
    <location>
        <begin position="192"/>
        <end position="212"/>
    </location>
</feature>
<feature type="transmembrane region" description="Helical" evidence="1">
    <location>
        <begin position="165"/>
        <end position="186"/>
    </location>
</feature>
<dbReference type="AlphaFoldDB" id="A0A090QJ52"/>
<proteinExistence type="predicted"/>
<dbReference type="STRING" id="754436.JCM19237_5181"/>
<feature type="transmembrane region" description="Helical" evidence="1">
    <location>
        <begin position="46"/>
        <end position="67"/>
    </location>
</feature>
<protein>
    <recommendedName>
        <fullName evidence="4">DUF2157 domain-containing protein</fullName>
    </recommendedName>
</protein>
<comment type="caution">
    <text evidence="2">The sequence shown here is derived from an EMBL/GenBank/DDBJ whole genome shotgun (WGS) entry which is preliminary data.</text>
</comment>
<evidence type="ECO:0008006" key="4">
    <source>
        <dbReference type="Google" id="ProtNLM"/>
    </source>
</evidence>
<feature type="transmembrane region" description="Helical" evidence="1">
    <location>
        <begin position="79"/>
        <end position="101"/>
    </location>
</feature>
<dbReference type="EMBL" id="BBMN01000001">
    <property type="protein sequence ID" value="GAL02288.1"/>
    <property type="molecule type" value="Genomic_DNA"/>
</dbReference>
<evidence type="ECO:0000313" key="3">
    <source>
        <dbReference type="Proteomes" id="UP000029227"/>
    </source>
</evidence>
<evidence type="ECO:0000313" key="2">
    <source>
        <dbReference type="EMBL" id="GAL02288.1"/>
    </source>
</evidence>
<organism evidence="2 3">
    <name type="scientific">Photobacterium aphoticum</name>
    <dbReference type="NCBI Taxonomy" id="754436"/>
    <lineage>
        <taxon>Bacteria</taxon>
        <taxon>Pseudomonadati</taxon>
        <taxon>Pseudomonadota</taxon>
        <taxon>Gammaproteobacteria</taxon>
        <taxon>Vibrionales</taxon>
        <taxon>Vibrionaceae</taxon>
        <taxon>Photobacterium</taxon>
    </lineage>
</organism>
<sequence>MKITKRQAKPVYLAIDEWEKDQHISPDQAHTLRASVEIVGFDWKLLAVYSFWIAITCCVIAVGVLLADDFLMALLAKLIDTPASVLTVISAVLAALAYYGGAQRRLKHPEKRFSNEAVYFFGVLMSAVSVGFLRETAWFETFHVAFFLGLLMVVYGLVGWRLNSILIWLFGLLAFAGWSLELTQYLADANDYFLGLNVAWRLALWVALCWAVHLPRCYRPT</sequence>
<feature type="transmembrane region" description="Helical" evidence="1">
    <location>
        <begin position="138"/>
        <end position="158"/>
    </location>
</feature>
<keyword evidence="1" id="KW-1133">Transmembrane helix</keyword>
<reference evidence="2 3" key="1">
    <citation type="journal article" date="2014" name="Genome Announc.">
        <title>Draft Genome Sequences of Two Vibrionaceae Species, Vibrio ponticus C121 and Photobacterium aphoticum C119, Isolated as Coral Reef Microbiota.</title>
        <authorList>
            <person name="Al-saari N."/>
            <person name="Meirelles P.M."/>
            <person name="Mino S."/>
            <person name="Suda W."/>
            <person name="Oshima K."/>
            <person name="Hattori M."/>
            <person name="Ohkuma M."/>
            <person name="Thompson F.L."/>
            <person name="Gomez-Gil B."/>
            <person name="Sawabe T."/>
            <person name="Sawabe T."/>
        </authorList>
    </citation>
    <scope>NUCLEOTIDE SEQUENCE [LARGE SCALE GENOMIC DNA]</scope>
    <source>
        <strain evidence="2 3">JCM 19237</strain>
    </source>
</reference>
<gene>
    <name evidence="2" type="ORF">JCM19237_5181</name>
</gene>